<gene>
    <name evidence="1" type="ORF">CC86DRAFT_411724</name>
</gene>
<organism evidence="1 2">
    <name type="scientific">Ophiobolus disseminans</name>
    <dbReference type="NCBI Taxonomy" id="1469910"/>
    <lineage>
        <taxon>Eukaryota</taxon>
        <taxon>Fungi</taxon>
        <taxon>Dikarya</taxon>
        <taxon>Ascomycota</taxon>
        <taxon>Pezizomycotina</taxon>
        <taxon>Dothideomycetes</taxon>
        <taxon>Pleosporomycetidae</taxon>
        <taxon>Pleosporales</taxon>
        <taxon>Pleosporineae</taxon>
        <taxon>Phaeosphaeriaceae</taxon>
        <taxon>Ophiobolus</taxon>
    </lineage>
</organism>
<evidence type="ECO:0000313" key="1">
    <source>
        <dbReference type="EMBL" id="KAF2820889.1"/>
    </source>
</evidence>
<name>A0A6A6ZJN3_9PLEO</name>
<accession>A0A6A6ZJN3</accession>
<evidence type="ECO:0000313" key="2">
    <source>
        <dbReference type="Proteomes" id="UP000799424"/>
    </source>
</evidence>
<protein>
    <submittedName>
        <fullName evidence="1">Uncharacterized protein</fullName>
    </submittedName>
</protein>
<dbReference type="AlphaFoldDB" id="A0A6A6ZJN3"/>
<dbReference type="Proteomes" id="UP000799424">
    <property type="component" value="Unassembled WGS sequence"/>
</dbReference>
<proteinExistence type="predicted"/>
<keyword evidence="2" id="KW-1185">Reference proteome</keyword>
<sequence>MASTRGRKIGNDILIGITKKVCLDFSLPRNRLTYIPSVSRSCYNAVGLYHDGDKLDHNLIVVKTIGVNEKTTYFVKKDWSSSRRGSRAIARDSPNIQYCYTASVTIAAGIFLDMSVVTGSNKLLFKDGFVFSPVARCCKGVVVIDRNPLYGLILSELRIYINMHASLDTVQNLAKKMMVPADEVPAGYRSTTSWSPATLSS</sequence>
<dbReference type="EMBL" id="MU006239">
    <property type="protein sequence ID" value="KAF2820889.1"/>
    <property type="molecule type" value="Genomic_DNA"/>
</dbReference>
<reference evidence="1" key="1">
    <citation type="journal article" date="2020" name="Stud. Mycol.">
        <title>101 Dothideomycetes genomes: a test case for predicting lifestyles and emergence of pathogens.</title>
        <authorList>
            <person name="Haridas S."/>
            <person name="Albert R."/>
            <person name="Binder M."/>
            <person name="Bloem J."/>
            <person name="Labutti K."/>
            <person name="Salamov A."/>
            <person name="Andreopoulos B."/>
            <person name="Baker S."/>
            <person name="Barry K."/>
            <person name="Bills G."/>
            <person name="Bluhm B."/>
            <person name="Cannon C."/>
            <person name="Castanera R."/>
            <person name="Culley D."/>
            <person name="Daum C."/>
            <person name="Ezra D."/>
            <person name="Gonzalez J."/>
            <person name="Henrissat B."/>
            <person name="Kuo A."/>
            <person name="Liang C."/>
            <person name="Lipzen A."/>
            <person name="Lutzoni F."/>
            <person name="Magnuson J."/>
            <person name="Mondo S."/>
            <person name="Nolan M."/>
            <person name="Ohm R."/>
            <person name="Pangilinan J."/>
            <person name="Park H.-J."/>
            <person name="Ramirez L."/>
            <person name="Alfaro M."/>
            <person name="Sun H."/>
            <person name="Tritt A."/>
            <person name="Yoshinaga Y."/>
            <person name="Zwiers L.-H."/>
            <person name="Turgeon B."/>
            <person name="Goodwin S."/>
            <person name="Spatafora J."/>
            <person name="Crous P."/>
            <person name="Grigoriev I."/>
        </authorList>
    </citation>
    <scope>NUCLEOTIDE SEQUENCE</scope>
    <source>
        <strain evidence="1">CBS 113818</strain>
    </source>
</reference>